<keyword evidence="7" id="KW-1185">Reference proteome</keyword>
<proteinExistence type="predicted"/>
<dbReference type="Gene3D" id="2.30.30.380">
    <property type="entry name" value="Zn-finger domain of Sec23/24"/>
    <property type="match status" value="1"/>
</dbReference>
<dbReference type="SMART" id="SM00547">
    <property type="entry name" value="ZnF_RBZ"/>
    <property type="match status" value="1"/>
</dbReference>
<dbReference type="GO" id="GO:0008270">
    <property type="term" value="F:zinc ion binding"/>
    <property type="evidence" value="ECO:0007669"/>
    <property type="project" value="UniProtKB-KW"/>
</dbReference>
<comment type="caution">
    <text evidence="6">The sequence shown here is derived from an EMBL/GenBank/DDBJ whole genome shotgun (WGS) entry which is preliminary data.</text>
</comment>
<keyword evidence="2 4" id="KW-0863">Zinc-finger</keyword>
<dbReference type="Proteomes" id="UP001165083">
    <property type="component" value="Unassembled WGS sequence"/>
</dbReference>
<evidence type="ECO:0000313" key="7">
    <source>
        <dbReference type="Proteomes" id="UP001165083"/>
    </source>
</evidence>
<evidence type="ECO:0000256" key="3">
    <source>
        <dbReference type="ARBA" id="ARBA00022833"/>
    </source>
</evidence>
<dbReference type="InterPro" id="IPR001876">
    <property type="entry name" value="Znf_RanBP2"/>
</dbReference>
<feature type="domain" description="RanBP2-type" evidence="5">
    <location>
        <begin position="62"/>
        <end position="91"/>
    </location>
</feature>
<dbReference type="OrthoDB" id="9837000at2759"/>
<protein>
    <submittedName>
        <fullName evidence="6">Unnamed protein product</fullName>
    </submittedName>
</protein>
<dbReference type="InterPro" id="IPR036443">
    <property type="entry name" value="Znf_RanBP2_sf"/>
</dbReference>
<sequence>MRLSEDNADDLVMEETQEREVGFADSVFLSHPSTSHPAVTQNGAPDTSGDRAMAMAIANSHETRVWVCPACTFVNDDTDEVCEMCSTTKDGSK</sequence>
<dbReference type="EMBL" id="BSXW01000263">
    <property type="protein sequence ID" value="GMF16869.1"/>
    <property type="molecule type" value="Genomic_DNA"/>
</dbReference>
<keyword evidence="3" id="KW-0862">Zinc</keyword>
<evidence type="ECO:0000259" key="5">
    <source>
        <dbReference type="PROSITE" id="PS50199"/>
    </source>
</evidence>
<organism evidence="6 7">
    <name type="scientific">Phytophthora lilii</name>
    <dbReference type="NCBI Taxonomy" id="2077276"/>
    <lineage>
        <taxon>Eukaryota</taxon>
        <taxon>Sar</taxon>
        <taxon>Stramenopiles</taxon>
        <taxon>Oomycota</taxon>
        <taxon>Peronosporomycetes</taxon>
        <taxon>Peronosporales</taxon>
        <taxon>Peronosporaceae</taxon>
        <taxon>Phytophthora</taxon>
    </lineage>
</organism>
<evidence type="ECO:0000313" key="6">
    <source>
        <dbReference type="EMBL" id="GMF16869.1"/>
    </source>
</evidence>
<dbReference type="SUPFAM" id="SSF90209">
    <property type="entry name" value="Ran binding protein zinc finger-like"/>
    <property type="match status" value="1"/>
</dbReference>
<keyword evidence="1" id="KW-0479">Metal-binding</keyword>
<evidence type="ECO:0000256" key="4">
    <source>
        <dbReference type="PROSITE-ProRule" id="PRU00322"/>
    </source>
</evidence>
<name>A0A9W6TNY1_9STRA</name>
<dbReference type="PROSITE" id="PS50199">
    <property type="entry name" value="ZF_RANBP2_2"/>
    <property type="match status" value="1"/>
</dbReference>
<reference evidence="6" key="1">
    <citation type="submission" date="2023-04" db="EMBL/GenBank/DDBJ databases">
        <title>Phytophthora lilii NBRC 32176.</title>
        <authorList>
            <person name="Ichikawa N."/>
            <person name="Sato H."/>
            <person name="Tonouchi N."/>
        </authorList>
    </citation>
    <scope>NUCLEOTIDE SEQUENCE</scope>
    <source>
        <strain evidence="6">NBRC 32176</strain>
    </source>
</reference>
<accession>A0A9W6TNY1</accession>
<evidence type="ECO:0000256" key="1">
    <source>
        <dbReference type="ARBA" id="ARBA00022723"/>
    </source>
</evidence>
<evidence type="ECO:0000256" key="2">
    <source>
        <dbReference type="ARBA" id="ARBA00022771"/>
    </source>
</evidence>
<gene>
    <name evidence="6" type="ORF">Plil01_000609200</name>
</gene>
<dbReference type="AlphaFoldDB" id="A0A9W6TNY1"/>
<dbReference type="PROSITE" id="PS01358">
    <property type="entry name" value="ZF_RANBP2_1"/>
    <property type="match status" value="1"/>
</dbReference>